<protein>
    <submittedName>
        <fullName evidence="2">Uncharacterized protein</fullName>
    </submittedName>
</protein>
<evidence type="ECO:0000256" key="1">
    <source>
        <dbReference type="SAM" id="MobiDB-lite"/>
    </source>
</evidence>
<feature type="compositionally biased region" description="Pro residues" evidence="1">
    <location>
        <begin position="597"/>
        <end position="606"/>
    </location>
</feature>
<name>A0A7S4RB73_9DINO</name>
<feature type="region of interest" description="Disordered" evidence="1">
    <location>
        <begin position="569"/>
        <end position="606"/>
    </location>
</feature>
<feature type="compositionally biased region" description="Basic and acidic residues" evidence="1">
    <location>
        <begin position="200"/>
        <end position="213"/>
    </location>
</feature>
<feature type="region of interest" description="Disordered" evidence="1">
    <location>
        <begin position="133"/>
        <end position="154"/>
    </location>
</feature>
<accession>A0A7S4RB73</accession>
<gene>
    <name evidence="2" type="ORF">AMON00008_LOCUS32910</name>
</gene>
<feature type="region of interest" description="Disordered" evidence="1">
    <location>
        <begin position="170"/>
        <end position="213"/>
    </location>
</feature>
<organism evidence="2">
    <name type="scientific">Alexandrium monilatum</name>
    <dbReference type="NCBI Taxonomy" id="311494"/>
    <lineage>
        <taxon>Eukaryota</taxon>
        <taxon>Sar</taxon>
        <taxon>Alveolata</taxon>
        <taxon>Dinophyceae</taxon>
        <taxon>Gonyaulacales</taxon>
        <taxon>Pyrocystaceae</taxon>
        <taxon>Alexandrium</taxon>
    </lineage>
</organism>
<feature type="compositionally biased region" description="Basic and acidic residues" evidence="1">
    <location>
        <begin position="182"/>
        <end position="191"/>
    </location>
</feature>
<evidence type="ECO:0000313" key="2">
    <source>
        <dbReference type="EMBL" id="CAE4609137.1"/>
    </source>
</evidence>
<feature type="compositionally biased region" description="Low complexity" evidence="1">
    <location>
        <begin position="133"/>
        <end position="145"/>
    </location>
</feature>
<sequence>METTVAEAGGARSSPVRPRLSCGRDWEQRGGPLSCRIQLAAPLRGPLRQADPVSAVARVCTAAGCQRRAFSMGAVRSGPTADVLAEGSFAVPMDDALASRAAGEEAPVLKLAVEVARLRLGAELLLEQLLPEVEGDPGSPAAVPGAAGGSAEERQLTTEMEGGVLRLSASLALPGYGPPPPAERDAEEGGDRGAASARIEVGRTTKDGPRGPRMEDVSFVLSLEPHLGRWARLICTPPTEAEDELDNGPDTSAEGCALAEGPAAWGAALPLAVAASAELGEEALLPHQGQGPEPPAPDAGNGTAALAWRVPTVPLAWVLERLLPALAAPGTGRLSLALRRSATVGPAGGVLMSGLTAAQRARFAQLAVEWFPGDEPPCLELVQALYAEGFTRRGPLICEEGQQTLLSFKREVDANATEALSAGSWTALAGESLPGGLTAGEDGQLWAQSFPVAVQHRFSVSRVTAQAADANSSCTGFAVRLPSFYEVWVEANSPSASGSRSLGRELDGPAPEQVFLLTLEPRPRFWAAAQAGAGSADWADAVRWGLLENRPVLPPGWAHPRHFVLPASAFPPPAPAAEEQGVTPRQPGQALEEEQGAPPPPPPPPAAPLVPLSWALSWLLGERDVALLVLRDAVFSVRPWAAAGRLSRSFRRVRLEATGDAADAAMASSCFAAVRWAVRLGYSLLQGDCPGRGGASGANSSGTPELLFERLGK</sequence>
<reference evidence="2" key="1">
    <citation type="submission" date="2021-01" db="EMBL/GenBank/DDBJ databases">
        <authorList>
            <person name="Corre E."/>
            <person name="Pelletier E."/>
            <person name="Niang G."/>
            <person name="Scheremetjew M."/>
            <person name="Finn R."/>
            <person name="Kale V."/>
            <person name="Holt S."/>
            <person name="Cochrane G."/>
            <person name="Meng A."/>
            <person name="Brown T."/>
            <person name="Cohen L."/>
        </authorList>
    </citation>
    <scope>NUCLEOTIDE SEQUENCE</scope>
    <source>
        <strain evidence="2">CCMP3105</strain>
    </source>
</reference>
<dbReference type="AlphaFoldDB" id="A0A7S4RB73"/>
<proteinExistence type="predicted"/>
<dbReference type="EMBL" id="HBNR01047230">
    <property type="protein sequence ID" value="CAE4609137.1"/>
    <property type="molecule type" value="Transcribed_RNA"/>
</dbReference>
<feature type="region of interest" description="Disordered" evidence="1">
    <location>
        <begin position="1"/>
        <end position="23"/>
    </location>
</feature>